<feature type="domain" description="PH" evidence="3">
    <location>
        <begin position="241"/>
        <end position="351"/>
    </location>
</feature>
<dbReference type="PANTHER" id="PTHR23176">
    <property type="entry name" value="RHO/RAC/CDC GTPASE-ACTIVATING PROTEIN"/>
    <property type="match status" value="1"/>
</dbReference>
<dbReference type="Pfam" id="PF00620">
    <property type="entry name" value="RhoGAP"/>
    <property type="match status" value="1"/>
</dbReference>
<dbReference type="PROSITE" id="PS50238">
    <property type="entry name" value="RHOGAP"/>
    <property type="match status" value="1"/>
</dbReference>
<feature type="domain" description="WW" evidence="4">
    <location>
        <begin position="83"/>
        <end position="116"/>
    </location>
</feature>
<dbReference type="AlphaFoldDB" id="A0A0N5AJ45"/>
<keyword evidence="6" id="KW-1185">Reference proteome</keyword>
<organism evidence="6 7">
    <name type="scientific">Syphacia muris</name>
    <dbReference type="NCBI Taxonomy" id="451379"/>
    <lineage>
        <taxon>Eukaryota</taxon>
        <taxon>Metazoa</taxon>
        <taxon>Ecdysozoa</taxon>
        <taxon>Nematoda</taxon>
        <taxon>Chromadorea</taxon>
        <taxon>Rhabditida</taxon>
        <taxon>Spirurina</taxon>
        <taxon>Oxyuridomorpha</taxon>
        <taxon>Oxyuroidea</taxon>
        <taxon>Oxyuridae</taxon>
        <taxon>Syphacia</taxon>
    </lineage>
</organism>
<feature type="region of interest" description="Disordered" evidence="2">
    <location>
        <begin position="376"/>
        <end position="397"/>
    </location>
</feature>
<dbReference type="GO" id="GO:0005737">
    <property type="term" value="C:cytoplasm"/>
    <property type="evidence" value="ECO:0007669"/>
    <property type="project" value="TreeGrafter"/>
</dbReference>
<dbReference type="PROSITE" id="PS50003">
    <property type="entry name" value="PH_DOMAIN"/>
    <property type="match status" value="1"/>
</dbReference>
<dbReference type="GO" id="GO:0007165">
    <property type="term" value="P:signal transduction"/>
    <property type="evidence" value="ECO:0007669"/>
    <property type="project" value="InterPro"/>
</dbReference>
<dbReference type="InterPro" id="IPR000198">
    <property type="entry name" value="RhoGAP_dom"/>
</dbReference>
<dbReference type="PROSITE" id="PS50020">
    <property type="entry name" value="WW_DOMAIN_2"/>
    <property type="match status" value="1"/>
</dbReference>
<evidence type="ECO:0000313" key="6">
    <source>
        <dbReference type="Proteomes" id="UP000046393"/>
    </source>
</evidence>
<dbReference type="GO" id="GO:0005096">
    <property type="term" value="F:GTPase activator activity"/>
    <property type="evidence" value="ECO:0007669"/>
    <property type="project" value="UniProtKB-KW"/>
</dbReference>
<evidence type="ECO:0000256" key="1">
    <source>
        <dbReference type="ARBA" id="ARBA00022468"/>
    </source>
</evidence>
<dbReference type="SMART" id="SM00233">
    <property type="entry name" value="PH"/>
    <property type="match status" value="1"/>
</dbReference>
<dbReference type="Pfam" id="PF00397">
    <property type="entry name" value="WW"/>
    <property type="match status" value="1"/>
</dbReference>
<name>A0A0N5AJ45_9BILA</name>
<dbReference type="STRING" id="451379.A0A0N5AJ45"/>
<feature type="compositionally biased region" description="Acidic residues" evidence="2">
    <location>
        <begin position="34"/>
        <end position="46"/>
    </location>
</feature>
<accession>A0A0N5AJ45</accession>
<evidence type="ECO:0000259" key="3">
    <source>
        <dbReference type="PROSITE" id="PS50003"/>
    </source>
</evidence>
<evidence type="ECO:0000256" key="2">
    <source>
        <dbReference type="SAM" id="MobiDB-lite"/>
    </source>
</evidence>
<dbReference type="SUPFAM" id="SSF51045">
    <property type="entry name" value="WW domain"/>
    <property type="match status" value="1"/>
</dbReference>
<feature type="compositionally biased region" description="Low complexity" evidence="2">
    <location>
        <begin position="376"/>
        <end position="392"/>
    </location>
</feature>
<feature type="compositionally biased region" description="Polar residues" evidence="2">
    <location>
        <begin position="15"/>
        <end position="27"/>
    </location>
</feature>
<dbReference type="Pfam" id="PF00169">
    <property type="entry name" value="PH"/>
    <property type="match status" value="1"/>
</dbReference>
<feature type="region of interest" description="Disordered" evidence="2">
    <location>
        <begin position="1"/>
        <end position="46"/>
    </location>
</feature>
<dbReference type="InterPro" id="IPR008936">
    <property type="entry name" value="Rho_GTPase_activation_prot"/>
</dbReference>
<dbReference type="SMART" id="SM00324">
    <property type="entry name" value="RhoGAP"/>
    <property type="match status" value="1"/>
</dbReference>
<dbReference type="InterPro" id="IPR011993">
    <property type="entry name" value="PH-like_dom_sf"/>
</dbReference>
<dbReference type="WBParaSite" id="SMUV_0000446601-mRNA-1">
    <property type="protein sequence ID" value="SMUV_0000446601-mRNA-1"/>
    <property type="gene ID" value="SMUV_0000446601"/>
</dbReference>
<proteinExistence type="predicted"/>
<dbReference type="InterPro" id="IPR001202">
    <property type="entry name" value="WW_dom"/>
</dbReference>
<keyword evidence="1" id="KW-0343">GTPase activation</keyword>
<evidence type="ECO:0000259" key="4">
    <source>
        <dbReference type="PROSITE" id="PS50020"/>
    </source>
</evidence>
<dbReference type="InterPro" id="IPR036020">
    <property type="entry name" value="WW_dom_sf"/>
</dbReference>
<dbReference type="Proteomes" id="UP000046393">
    <property type="component" value="Unplaced"/>
</dbReference>
<protein>
    <submittedName>
        <fullName evidence="7">Rho-GAP domain-containing protein</fullName>
    </submittedName>
</protein>
<feature type="domain" description="Rho-GAP" evidence="5">
    <location>
        <begin position="444"/>
        <end position="653"/>
    </location>
</feature>
<dbReference type="SMART" id="SM00456">
    <property type="entry name" value="WW"/>
    <property type="match status" value="1"/>
</dbReference>
<evidence type="ECO:0000313" key="7">
    <source>
        <dbReference type="WBParaSite" id="SMUV_0000446601-mRNA-1"/>
    </source>
</evidence>
<dbReference type="PROSITE" id="PS01159">
    <property type="entry name" value="WW_DOMAIN_1"/>
    <property type="match status" value="1"/>
</dbReference>
<dbReference type="Gene3D" id="2.30.29.30">
    <property type="entry name" value="Pleckstrin-homology domain (PH domain)/Phosphotyrosine-binding domain (PTB)"/>
    <property type="match status" value="1"/>
</dbReference>
<dbReference type="CDD" id="cd00201">
    <property type="entry name" value="WW"/>
    <property type="match status" value="1"/>
</dbReference>
<dbReference type="SUPFAM" id="SSF50729">
    <property type="entry name" value="PH domain-like"/>
    <property type="match status" value="1"/>
</dbReference>
<dbReference type="SUPFAM" id="SSF48350">
    <property type="entry name" value="GTPase activation domain, GAP"/>
    <property type="match status" value="1"/>
</dbReference>
<dbReference type="PANTHER" id="PTHR23176:SF129">
    <property type="entry name" value="RHO GTPASE ACTIVATING PROTEIN AT 16F, ISOFORM E-RELATED"/>
    <property type="match status" value="1"/>
</dbReference>
<dbReference type="InterPro" id="IPR001849">
    <property type="entry name" value="PH_domain"/>
</dbReference>
<sequence length="665" mass="74522">MTDSGKENFFLPPENSGSSDVAYSAENNVGEADTGPEDDASQEYDNLNEYDDERVYANMEQLQKESISCGIPPSPDVNENPVRILGNGWFEYTTESGRPYFFNSERGESSWKPPRFQISKLSEDEETTEVPLNEVKIYSESAINDDFTSSDAELHIHPSSTEDEHIYTDPNSSLSNDYGFVRHFSTTASKPTVTFNRVKASRNSASVLTTATSSLEYNASSNESNVSQKSVKSGNLDKVSGILRSGTLNLCKLAEAGVNVKKKEWTSCYVFLSSAHLIFYKDAKSAEKLGKHYEAPLGMCELRGAKLQWYEDKRRKHVIELRLADGTIYLFNTLNCQDINSWFHAMKRVIRRQPLPDSPSTPVLERGSSVGISRIGSLSQSTSSTYPNSSQSKKLKSNKEGADDDLFASKARVISILKRFFRSRPTIETLKEKGIYRTEPVFGNALLSICQQENSLVPRFLKFVTEVIELKGIEADGIYRVSGNLSSIQRIRCAVDQDRYEEVFNEEDVHVLTGALKLFFRELSEPIFPAAISDALIAANKLPKGSEKLHIFNEILKELPLVHKESLKVLLSHLIRVSQHSSQNRMEVHNLAIVFGPSLFGTGINAQSELLNKPASKDKLAPHPAQNNSNFVFSMIMQGQIIEYLLNEFYKFSAFHDNLIEETSV</sequence>
<evidence type="ECO:0000259" key="5">
    <source>
        <dbReference type="PROSITE" id="PS50238"/>
    </source>
</evidence>
<reference evidence="7" key="1">
    <citation type="submission" date="2017-02" db="UniProtKB">
        <authorList>
            <consortium name="WormBaseParasite"/>
        </authorList>
    </citation>
    <scope>IDENTIFICATION</scope>
</reference>
<dbReference type="Gene3D" id="1.10.555.10">
    <property type="entry name" value="Rho GTPase activation protein"/>
    <property type="match status" value="1"/>
</dbReference>
<dbReference type="CDD" id="cd13233">
    <property type="entry name" value="PH_ARHGAP9-like"/>
    <property type="match status" value="1"/>
</dbReference>
<dbReference type="InterPro" id="IPR050729">
    <property type="entry name" value="Rho-GAP"/>
</dbReference>
<dbReference type="Gene3D" id="2.20.70.10">
    <property type="match status" value="1"/>
</dbReference>